<dbReference type="Proteomes" id="UP000220914">
    <property type="component" value="Unassembled WGS sequence"/>
</dbReference>
<gene>
    <name evidence="1" type="ORF">CQY20_33900</name>
</gene>
<reference evidence="1 2" key="1">
    <citation type="submission" date="2017-10" db="EMBL/GenBank/DDBJ databases">
        <title>The new phylogeny of genus Mycobacterium.</title>
        <authorList>
            <person name="Tortoli E."/>
            <person name="Trovato A."/>
            <person name="Cirillo D.M."/>
        </authorList>
    </citation>
    <scope>NUCLEOTIDE SEQUENCE [LARGE SCALE GENOMIC DNA]</scope>
    <source>
        <strain evidence="1 2">CCUG37673</strain>
    </source>
</reference>
<dbReference type="AlphaFoldDB" id="A0A2A7MMW0"/>
<accession>A0A2A7MMW0</accession>
<keyword evidence="2" id="KW-1185">Reference proteome</keyword>
<protein>
    <submittedName>
        <fullName evidence="1">Uncharacterized protein</fullName>
    </submittedName>
</protein>
<proteinExistence type="predicted"/>
<evidence type="ECO:0000313" key="2">
    <source>
        <dbReference type="Proteomes" id="UP000220914"/>
    </source>
</evidence>
<comment type="caution">
    <text evidence="1">The sequence shown here is derived from an EMBL/GenBank/DDBJ whole genome shotgun (WGS) entry which is preliminary data.</text>
</comment>
<name>A0A2A7MMW0_MYCAG</name>
<evidence type="ECO:0000313" key="1">
    <source>
        <dbReference type="EMBL" id="PEG32880.1"/>
    </source>
</evidence>
<dbReference type="EMBL" id="PDCP01000223">
    <property type="protein sequence ID" value="PEG32880.1"/>
    <property type="molecule type" value="Genomic_DNA"/>
</dbReference>
<sequence>MAMTVGEMTPISHVRRAIRTAEGELGAIDRMPKALKRRFPAEDELRRRAWTISPSWQFVLGVAFDGQRHEVTDRSSLESSILL</sequence>
<organism evidence="1 2">
    <name type="scientific">Mycolicibacterium agri</name>
    <name type="common">Mycobacterium agri</name>
    <dbReference type="NCBI Taxonomy" id="36811"/>
    <lineage>
        <taxon>Bacteria</taxon>
        <taxon>Bacillati</taxon>
        <taxon>Actinomycetota</taxon>
        <taxon>Actinomycetes</taxon>
        <taxon>Mycobacteriales</taxon>
        <taxon>Mycobacteriaceae</taxon>
        <taxon>Mycolicibacterium</taxon>
    </lineage>
</organism>